<name>A0AAV2BU94_9ARAC</name>
<feature type="non-terminal residue" evidence="3">
    <location>
        <position position="85"/>
    </location>
</feature>
<evidence type="ECO:0000313" key="4">
    <source>
        <dbReference type="Proteomes" id="UP001497382"/>
    </source>
</evidence>
<comment type="caution">
    <text evidence="3">The sequence shown here is derived from an EMBL/GenBank/DDBJ whole genome shotgun (WGS) entry which is preliminary data.</text>
</comment>
<sequence>GIAYGGSGGGRVINGRPVKPVYKYPWIVALIVGNKIMCGGALISSTFVMTASHCVFNQQLMRQPQCSGKRVSNRCYLSPNMFRVG</sequence>
<dbReference type="InterPro" id="IPR001254">
    <property type="entry name" value="Trypsin_dom"/>
</dbReference>
<evidence type="ECO:0000256" key="1">
    <source>
        <dbReference type="SAM" id="Phobius"/>
    </source>
</evidence>
<keyword evidence="1" id="KW-0812">Transmembrane</keyword>
<dbReference type="EMBL" id="CAXIEN010000503">
    <property type="protein sequence ID" value="CAL1299480.1"/>
    <property type="molecule type" value="Genomic_DNA"/>
</dbReference>
<dbReference type="Pfam" id="PF00089">
    <property type="entry name" value="Trypsin"/>
    <property type="match status" value="1"/>
</dbReference>
<feature type="non-terminal residue" evidence="3">
    <location>
        <position position="1"/>
    </location>
</feature>
<keyword evidence="4" id="KW-1185">Reference proteome</keyword>
<evidence type="ECO:0000313" key="3">
    <source>
        <dbReference type="EMBL" id="CAL1299480.1"/>
    </source>
</evidence>
<dbReference type="GO" id="GO:0004252">
    <property type="term" value="F:serine-type endopeptidase activity"/>
    <property type="evidence" value="ECO:0007669"/>
    <property type="project" value="InterPro"/>
</dbReference>
<gene>
    <name evidence="3" type="ORF">LARSCL_LOCUS21382</name>
</gene>
<feature type="domain" description="Peptidase S1" evidence="2">
    <location>
        <begin position="13"/>
        <end position="59"/>
    </location>
</feature>
<dbReference type="PROSITE" id="PS00134">
    <property type="entry name" value="TRYPSIN_HIS"/>
    <property type="match status" value="1"/>
</dbReference>
<reference evidence="3 4" key="1">
    <citation type="submission" date="2024-04" db="EMBL/GenBank/DDBJ databases">
        <authorList>
            <person name="Rising A."/>
            <person name="Reimegard J."/>
            <person name="Sonavane S."/>
            <person name="Akerstrom W."/>
            <person name="Nylinder S."/>
            <person name="Hedman E."/>
            <person name="Kallberg Y."/>
        </authorList>
    </citation>
    <scope>NUCLEOTIDE SEQUENCE [LARGE SCALE GENOMIC DNA]</scope>
</reference>
<accession>A0AAV2BU94</accession>
<dbReference type="SUPFAM" id="SSF50494">
    <property type="entry name" value="Trypsin-like serine proteases"/>
    <property type="match status" value="1"/>
</dbReference>
<feature type="transmembrane region" description="Helical" evidence="1">
    <location>
        <begin position="26"/>
        <end position="52"/>
    </location>
</feature>
<keyword evidence="1" id="KW-1133">Transmembrane helix</keyword>
<evidence type="ECO:0000259" key="2">
    <source>
        <dbReference type="Pfam" id="PF00089"/>
    </source>
</evidence>
<keyword evidence="1" id="KW-0472">Membrane</keyword>
<proteinExistence type="predicted"/>
<organism evidence="3 4">
    <name type="scientific">Larinioides sclopetarius</name>
    <dbReference type="NCBI Taxonomy" id="280406"/>
    <lineage>
        <taxon>Eukaryota</taxon>
        <taxon>Metazoa</taxon>
        <taxon>Ecdysozoa</taxon>
        <taxon>Arthropoda</taxon>
        <taxon>Chelicerata</taxon>
        <taxon>Arachnida</taxon>
        <taxon>Araneae</taxon>
        <taxon>Araneomorphae</taxon>
        <taxon>Entelegynae</taxon>
        <taxon>Araneoidea</taxon>
        <taxon>Araneidae</taxon>
        <taxon>Larinioides</taxon>
    </lineage>
</organism>
<dbReference type="InterPro" id="IPR018114">
    <property type="entry name" value="TRYPSIN_HIS"/>
</dbReference>
<dbReference type="InterPro" id="IPR009003">
    <property type="entry name" value="Peptidase_S1_PA"/>
</dbReference>
<dbReference type="Gene3D" id="2.40.10.10">
    <property type="entry name" value="Trypsin-like serine proteases"/>
    <property type="match status" value="1"/>
</dbReference>
<dbReference type="GO" id="GO:0006508">
    <property type="term" value="P:proteolysis"/>
    <property type="evidence" value="ECO:0007669"/>
    <property type="project" value="InterPro"/>
</dbReference>
<protein>
    <recommendedName>
        <fullName evidence="2">Peptidase S1 domain-containing protein</fullName>
    </recommendedName>
</protein>
<dbReference type="InterPro" id="IPR043504">
    <property type="entry name" value="Peptidase_S1_PA_chymotrypsin"/>
</dbReference>
<dbReference type="AlphaFoldDB" id="A0AAV2BU94"/>
<dbReference type="Proteomes" id="UP001497382">
    <property type="component" value="Unassembled WGS sequence"/>
</dbReference>